<comment type="pathway">
    <text evidence="9">Amino-acid biosynthesis; glycine biosynthesis; glycine from L-serine: step 1/1.</text>
</comment>
<dbReference type="STRING" id="1839936.SBU_000996"/>
<dbReference type="GO" id="GO:0004372">
    <property type="term" value="F:glycine hydroxymethyltransferase activity"/>
    <property type="evidence" value="ECO:0007669"/>
    <property type="project" value="UniProtKB-UniRule"/>
</dbReference>
<feature type="binding site" evidence="9">
    <location>
        <begin position="118"/>
        <end position="120"/>
    </location>
    <ligand>
        <name>(6S)-5,6,7,8-tetrahydrofolate</name>
        <dbReference type="ChEBI" id="CHEBI:57453"/>
    </ligand>
</feature>
<dbReference type="SUPFAM" id="SSF53383">
    <property type="entry name" value="PLP-dependent transferases"/>
    <property type="match status" value="1"/>
</dbReference>
<keyword evidence="7 9" id="KW-0808">Transferase</keyword>
<feature type="domain" description="Serine hydroxymethyltransferase-like" evidence="11">
    <location>
        <begin position="8"/>
        <end position="377"/>
    </location>
</feature>
<organism evidence="13 14">
    <name type="scientific">Candidatus Syntropharchaeum butanivorans</name>
    <dbReference type="NCBI Taxonomy" id="1839936"/>
    <lineage>
        <taxon>Archaea</taxon>
        <taxon>Methanobacteriati</taxon>
        <taxon>Methanobacteriota</taxon>
        <taxon>Stenosarchaea group</taxon>
        <taxon>Methanomicrobia</taxon>
        <taxon>Methanosarcinales</taxon>
        <taxon>ANME-2 cluster</taxon>
        <taxon>Candidatus Syntropharchaeum</taxon>
    </lineage>
</organism>
<dbReference type="Proteomes" id="UP000885936">
    <property type="component" value="Unassembled WGS sequence"/>
</dbReference>
<dbReference type="GO" id="GO:0032259">
    <property type="term" value="P:methylation"/>
    <property type="evidence" value="ECO:0007669"/>
    <property type="project" value="UniProtKB-KW"/>
</dbReference>
<comment type="subcellular location">
    <subcellularLocation>
        <location evidence="9">Cytoplasm</location>
    </subcellularLocation>
</comment>
<evidence type="ECO:0000256" key="3">
    <source>
        <dbReference type="ARBA" id="ARBA00011738"/>
    </source>
</evidence>
<dbReference type="GO" id="GO:0035999">
    <property type="term" value="P:tetrahydrofolate interconversion"/>
    <property type="evidence" value="ECO:0007669"/>
    <property type="project" value="UniProtKB-UniRule"/>
</dbReference>
<accession>A0A1F2P437</accession>
<comment type="subunit">
    <text evidence="3 9">Homodimer.</text>
</comment>
<keyword evidence="14" id="KW-1185">Reference proteome</keyword>
<reference evidence="12" key="2">
    <citation type="journal article" date="2020" name="mSystems">
        <title>Genome- and Community-Level Interaction Insights into Carbon Utilization and Element Cycling Functions of Hydrothermarchaeota in Hydrothermal Sediment.</title>
        <authorList>
            <person name="Zhou Z."/>
            <person name="Liu Y."/>
            <person name="Xu W."/>
            <person name="Pan J."/>
            <person name="Luo Z.H."/>
            <person name="Li M."/>
        </authorList>
    </citation>
    <scope>NUCLEOTIDE SEQUENCE [LARGE SCALE GENOMIC DNA]</scope>
    <source>
        <strain evidence="12">HyVt-386</strain>
    </source>
</reference>
<feature type="modified residue" description="N6-(pyridoxal phosphate)lysine" evidence="9 10">
    <location>
        <position position="224"/>
    </location>
</feature>
<evidence type="ECO:0000256" key="4">
    <source>
        <dbReference type="ARBA" id="ARBA00022490"/>
    </source>
</evidence>
<proteinExistence type="inferred from homology"/>
<dbReference type="EC" id="2.1.2.1" evidence="9"/>
<dbReference type="PANTHER" id="PTHR11680">
    <property type="entry name" value="SERINE HYDROXYMETHYLTRANSFERASE"/>
    <property type="match status" value="1"/>
</dbReference>
<keyword evidence="8 9" id="KW-0663">Pyridoxal phosphate</keyword>
<evidence type="ECO:0000313" key="13">
    <source>
        <dbReference type="EMBL" id="OFV66059.1"/>
    </source>
</evidence>
<sequence>MEDEIRVIMDAVRDHTALFRDSLPMIASENVTSMLVRRLLMTDLGHRYAEGVVGNRFYQGCKYIDIIEHEAIESSKKLFRAEHANVQPISGVNANIAAFFALTEPGDGIMTLTIPHGAHISHVEYSAAGIRGLVNHEHPFDETRMNIDPDLMVKKIREVRPRVILFGASVFLFPHPVREARDVADEVGAAIVYDGAHVLGLIAGGEFQDPLREGADVLTGSTHKTFPGPQGAIILCREALGKKIDQAVFPGTVSNHHLHHLAALALTLLEMQAFGREYARQTIKNAKTFAQALYERGFDVLCEPLGFTESHQVVVDVSRCGGGSVVAERLEEAGIIANKNILPADDLNPENPSGVRFGLQELTRIGMKESEMIEAAELVKLVVLDGKDPDKVRERVKELKKEFNTVCYSFDGGEAYPDVIRSDWMDNFL</sequence>
<dbReference type="InterPro" id="IPR015422">
    <property type="entry name" value="PyrdxlP-dep_Trfase_small"/>
</dbReference>
<keyword evidence="6 9" id="KW-0028">Amino-acid biosynthesis</keyword>
<keyword evidence="13" id="KW-0489">Methyltransferase</keyword>
<keyword evidence="4 9" id="KW-0963">Cytoplasm</keyword>
<dbReference type="GO" id="GO:0008168">
    <property type="term" value="F:methyltransferase activity"/>
    <property type="evidence" value="ECO:0007669"/>
    <property type="project" value="UniProtKB-KW"/>
</dbReference>
<dbReference type="GO" id="GO:0019264">
    <property type="term" value="P:glycine biosynthetic process from serine"/>
    <property type="evidence" value="ECO:0007669"/>
    <property type="project" value="UniProtKB-UniRule"/>
</dbReference>
<comment type="function">
    <text evidence="9">Catalyzes the reversible interconversion of serine and glycine with tetrahydrofolate (THF) serving as the one-carbon carrier. Also exhibits THF-independent aldolase activity toward beta-hydroxyamino acids, producing glycine and aldehydes, via a retro-aldol mechanism.</text>
</comment>
<evidence type="ECO:0000256" key="10">
    <source>
        <dbReference type="PIRSR" id="PIRSR000412-50"/>
    </source>
</evidence>
<dbReference type="UniPathway" id="UPA00193"/>
<dbReference type="InterPro" id="IPR049943">
    <property type="entry name" value="Ser_HO-MeTrfase-like"/>
</dbReference>
<dbReference type="EMBL" id="LYOR01000004">
    <property type="protein sequence ID" value="OFV66059.1"/>
    <property type="molecule type" value="Genomic_DNA"/>
</dbReference>
<evidence type="ECO:0000256" key="6">
    <source>
        <dbReference type="ARBA" id="ARBA00022605"/>
    </source>
</evidence>
<dbReference type="InterPro" id="IPR015421">
    <property type="entry name" value="PyrdxlP-dep_Trfase_major"/>
</dbReference>
<dbReference type="UniPathway" id="UPA00288">
    <property type="reaction ID" value="UER01023"/>
</dbReference>
<evidence type="ECO:0000256" key="1">
    <source>
        <dbReference type="ARBA" id="ARBA00001933"/>
    </source>
</evidence>
<dbReference type="GO" id="GO:0030170">
    <property type="term" value="F:pyridoxal phosphate binding"/>
    <property type="evidence" value="ECO:0007669"/>
    <property type="project" value="UniProtKB-UniRule"/>
</dbReference>
<dbReference type="PROSITE" id="PS00096">
    <property type="entry name" value="SHMT"/>
    <property type="match status" value="1"/>
</dbReference>
<dbReference type="InterPro" id="IPR015424">
    <property type="entry name" value="PyrdxlP-dep_Trfase"/>
</dbReference>
<dbReference type="InterPro" id="IPR001085">
    <property type="entry name" value="Ser_HO-MeTrfase"/>
</dbReference>
<dbReference type="Gene3D" id="3.40.640.10">
    <property type="entry name" value="Type I PLP-dependent aspartate aminotransferase-like (Major domain)"/>
    <property type="match status" value="1"/>
</dbReference>
<dbReference type="HAMAP" id="MF_00051">
    <property type="entry name" value="SHMT"/>
    <property type="match status" value="1"/>
</dbReference>
<comment type="catalytic activity">
    <reaction evidence="9">
        <text>(6R)-5,10-methylene-5,6,7,8-tetrahydrofolate + glycine + H2O = (6S)-5,6,7,8-tetrahydrofolate + L-serine</text>
        <dbReference type="Rhea" id="RHEA:15481"/>
        <dbReference type="ChEBI" id="CHEBI:15377"/>
        <dbReference type="ChEBI" id="CHEBI:15636"/>
        <dbReference type="ChEBI" id="CHEBI:33384"/>
        <dbReference type="ChEBI" id="CHEBI:57305"/>
        <dbReference type="ChEBI" id="CHEBI:57453"/>
        <dbReference type="EC" id="2.1.2.1"/>
    </reaction>
</comment>
<feature type="site" description="Plays an important role in substrate specificity" evidence="9">
    <location>
        <position position="223"/>
    </location>
</feature>
<name>A0A1F2P437_9EURY</name>
<keyword evidence="5 9" id="KW-0554">One-carbon metabolism</keyword>
<dbReference type="Gene3D" id="3.90.1150.10">
    <property type="entry name" value="Aspartate Aminotransferase, domain 1"/>
    <property type="match status" value="1"/>
</dbReference>
<dbReference type="CDD" id="cd00378">
    <property type="entry name" value="SHMT"/>
    <property type="match status" value="1"/>
</dbReference>
<evidence type="ECO:0000256" key="9">
    <source>
        <dbReference type="HAMAP-Rule" id="MF_00051"/>
    </source>
</evidence>
<dbReference type="AlphaFoldDB" id="A0A1F2P437"/>
<comment type="cofactor">
    <cofactor evidence="1 9 10">
        <name>pyridoxal 5'-phosphate</name>
        <dbReference type="ChEBI" id="CHEBI:597326"/>
    </cofactor>
</comment>
<evidence type="ECO:0000313" key="12">
    <source>
        <dbReference type="EMBL" id="HEC57621.1"/>
    </source>
</evidence>
<comment type="pathway">
    <text evidence="9">One-carbon metabolism; tetrahydrofolate interconversion.</text>
</comment>
<dbReference type="FunFam" id="3.40.640.10:FF:000101">
    <property type="entry name" value="Serine hydroxymethyltransferase"/>
    <property type="match status" value="1"/>
</dbReference>
<gene>
    <name evidence="9" type="primary">glyA</name>
    <name evidence="12" type="ORF">ENI32_07085</name>
    <name evidence="13" type="ORF">SBU_000996</name>
</gene>
<dbReference type="GO" id="GO:0005737">
    <property type="term" value="C:cytoplasm"/>
    <property type="evidence" value="ECO:0007669"/>
    <property type="project" value="UniProtKB-SubCell"/>
</dbReference>
<dbReference type="EMBL" id="DRIE01000115">
    <property type="protein sequence ID" value="HEC57621.1"/>
    <property type="molecule type" value="Genomic_DNA"/>
</dbReference>
<reference evidence="13 14" key="1">
    <citation type="submission" date="2016-05" db="EMBL/GenBank/DDBJ databases">
        <title>Microbial consortia oxidize butane by reversing methanogenesis.</title>
        <authorList>
            <person name="Laso-Perez R."/>
            <person name="Richter M."/>
            <person name="Wegener G."/>
            <person name="Musat F."/>
        </authorList>
    </citation>
    <scope>NUCLEOTIDE SEQUENCE [LARGE SCALE GENOMIC DNA]</scope>
    <source>
        <strain evidence="13">BOX1</strain>
    </source>
</reference>
<evidence type="ECO:0000313" key="14">
    <source>
        <dbReference type="Proteomes" id="UP000185779"/>
    </source>
</evidence>
<evidence type="ECO:0000256" key="8">
    <source>
        <dbReference type="ARBA" id="ARBA00022898"/>
    </source>
</evidence>
<dbReference type="InterPro" id="IPR019798">
    <property type="entry name" value="Ser_HO-MeTrfase_PLP_BS"/>
</dbReference>
<dbReference type="Proteomes" id="UP000185779">
    <property type="component" value="Unassembled WGS sequence"/>
</dbReference>
<dbReference type="NCBIfam" id="NF000586">
    <property type="entry name" value="PRK00011.1"/>
    <property type="match status" value="1"/>
</dbReference>
<dbReference type="PANTHER" id="PTHR11680:SF35">
    <property type="entry name" value="SERINE HYDROXYMETHYLTRANSFERASE 1"/>
    <property type="match status" value="1"/>
</dbReference>
<dbReference type="InterPro" id="IPR039429">
    <property type="entry name" value="SHMT-like_dom"/>
</dbReference>
<evidence type="ECO:0000256" key="7">
    <source>
        <dbReference type="ARBA" id="ARBA00022679"/>
    </source>
</evidence>
<evidence type="ECO:0000256" key="2">
    <source>
        <dbReference type="ARBA" id="ARBA00006376"/>
    </source>
</evidence>
<feature type="binding site" evidence="9">
    <location>
        <position position="238"/>
    </location>
    <ligand>
        <name>(6S)-5,6,7,8-tetrahydrofolate</name>
        <dbReference type="ChEBI" id="CHEBI:57453"/>
    </ligand>
</feature>
<evidence type="ECO:0000256" key="5">
    <source>
        <dbReference type="ARBA" id="ARBA00022563"/>
    </source>
</evidence>
<dbReference type="PIRSF" id="PIRSF000412">
    <property type="entry name" value="SHMT"/>
    <property type="match status" value="1"/>
</dbReference>
<protein>
    <recommendedName>
        <fullName evidence="9">Serine hydroxymethyltransferase</fullName>
        <shortName evidence="9">SHMT</shortName>
        <shortName evidence="9">Serine methylase</shortName>
        <ecNumber evidence="9">2.1.2.1</ecNumber>
    </recommendedName>
</protein>
<dbReference type="PATRIC" id="fig|1839936.3.peg.1005"/>
<comment type="caution">
    <text evidence="9">Lacks conserved residue(s) required for the propagation of feature annotation.</text>
</comment>
<evidence type="ECO:0000259" key="11">
    <source>
        <dbReference type="Pfam" id="PF00464"/>
    </source>
</evidence>
<dbReference type="Pfam" id="PF00464">
    <property type="entry name" value="SHMT"/>
    <property type="match status" value="1"/>
</dbReference>
<comment type="similarity">
    <text evidence="2 9">Belongs to the SHMT family.</text>
</comment>
<comment type="caution">
    <text evidence="13">The sequence shown here is derived from an EMBL/GenBank/DDBJ whole genome shotgun (WGS) entry which is preliminary data.</text>
</comment>